<reference evidence="3" key="1">
    <citation type="submission" date="2021-12" db="EMBL/GenBank/DDBJ databases">
        <title>Curvularia clavata genome.</title>
        <authorList>
            <person name="Cao Y."/>
        </authorList>
    </citation>
    <scope>NUCLEOTIDE SEQUENCE</scope>
    <source>
        <strain evidence="3">Yc1106</strain>
    </source>
</reference>
<proteinExistence type="predicted"/>
<accession>A0A9Q8ZCP6</accession>
<feature type="region of interest" description="Disordered" evidence="1">
    <location>
        <begin position="129"/>
        <end position="161"/>
    </location>
</feature>
<evidence type="ECO:0000256" key="1">
    <source>
        <dbReference type="SAM" id="MobiDB-lite"/>
    </source>
</evidence>
<keyword evidence="2" id="KW-0472">Membrane</keyword>
<feature type="transmembrane region" description="Helical" evidence="2">
    <location>
        <begin position="14"/>
        <end position="38"/>
    </location>
</feature>
<keyword evidence="2" id="KW-1133">Transmembrane helix</keyword>
<evidence type="ECO:0000256" key="2">
    <source>
        <dbReference type="SAM" id="Phobius"/>
    </source>
</evidence>
<dbReference type="OrthoDB" id="3689651at2759"/>
<dbReference type="EMBL" id="CP089278">
    <property type="protein sequence ID" value="USP79652.1"/>
    <property type="molecule type" value="Genomic_DNA"/>
</dbReference>
<organism evidence="3 4">
    <name type="scientific">Curvularia clavata</name>
    <dbReference type="NCBI Taxonomy" id="95742"/>
    <lineage>
        <taxon>Eukaryota</taxon>
        <taxon>Fungi</taxon>
        <taxon>Dikarya</taxon>
        <taxon>Ascomycota</taxon>
        <taxon>Pezizomycotina</taxon>
        <taxon>Dothideomycetes</taxon>
        <taxon>Pleosporomycetidae</taxon>
        <taxon>Pleosporales</taxon>
        <taxon>Pleosporineae</taxon>
        <taxon>Pleosporaceae</taxon>
        <taxon>Curvularia</taxon>
    </lineage>
</organism>
<feature type="region of interest" description="Disordered" evidence="1">
    <location>
        <begin position="84"/>
        <end position="107"/>
    </location>
</feature>
<keyword evidence="4" id="KW-1185">Reference proteome</keyword>
<gene>
    <name evidence="3" type="ORF">yc1106_06926</name>
</gene>
<sequence>MGLLREGELTVTDITIIVVLSGTALIGAFSAVIFFLVCRKQRKTKKAMKKMHEEQMMPFVDHQNVAPAGAQIDPAETLRYSHETFGQPQYNGPLELQGSGRHEPLPPQQLDGYVAAVSFAQQKSRVWGTDVPQPTFDDARPFELPTNAVHSDKNTKSWRYK</sequence>
<keyword evidence="2" id="KW-0812">Transmembrane</keyword>
<dbReference type="VEuPathDB" id="FungiDB:yc1106_06926"/>
<dbReference type="Proteomes" id="UP001056012">
    <property type="component" value="Chromosome 5"/>
</dbReference>
<protein>
    <submittedName>
        <fullName evidence="3">Uncharacterized protein</fullName>
    </submittedName>
</protein>
<evidence type="ECO:0000313" key="3">
    <source>
        <dbReference type="EMBL" id="USP79652.1"/>
    </source>
</evidence>
<dbReference type="AlphaFoldDB" id="A0A9Q8ZCP6"/>
<evidence type="ECO:0000313" key="4">
    <source>
        <dbReference type="Proteomes" id="UP001056012"/>
    </source>
</evidence>
<name>A0A9Q8ZCP6_CURCL</name>